<proteinExistence type="predicted"/>
<dbReference type="Proteomes" id="UP000248798">
    <property type="component" value="Unassembled WGS sequence"/>
</dbReference>
<dbReference type="Pfam" id="PF13328">
    <property type="entry name" value="HD_4"/>
    <property type="match status" value="1"/>
</dbReference>
<dbReference type="RefSeq" id="WP_111959564.1">
    <property type="nucleotide sequence ID" value="NZ_CP036313.1"/>
</dbReference>
<dbReference type="PANTHER" id="PTHR46246:SF1">
    <property type="entry name" value="GUANOSINE-3',5'-BIS(DIPHOSPHATE) 3'-PYROPHOSPHOHYDROLASE MESH1"/>
    <property type="match status" value="1"/>
</dbReference>
<organism evidence="2 3">
    <name type="scientific">Desulfobacter hydrogenophilus</name>
    <dbReference type="NCBI Taxonomy" id="2291"/>
    <lineage>
        <taxon>Bacteria</taxon>
        <taxon>Pseudomonadati</taxon>
        <taxon>Thermodesulfobacteriota</taxon>
        <taxon>Desulfobacteria</taxon>
        <taxon>Desulfobacterales</taxon>
        <taxon>Desulfobacteraceae</taxon>
        <taxon>Desulfobacter</taxon>
    </lineage>
</organism>
<accession>A0A328F9V0</accession>
<evidence type="ECO:0000313" key="1">
    <source>
        <dbReference type="EMBL" id="QBH13156.1"/>
    </source>
</evidence>
<dbReference type="OrthoDB" id="9802385at2"/>
<evidence type="ECO:0000313" key="4">
    <source>
        <dbReference type="Proteomes" id="UP000293902"/>
    </source>
</evidence>
<dbReference type="EMBL" id="QLNI01000047">
    <property type="protein sequence ID" value="RAM00450.1"/>
    <property type="molecule type" value="Genomic_DNA"/>
</dbReference>
<reference evidence="1 4" key="2">
    <citation type="submission" date="2019-02" db="EMBL/GenBank/DDBJ databases">
        <title>Complete genome sequence of Desulfobacter hydrogenophilus AcRS1.</title>
        <authorList>
            <person name="Marietou A."/>
            <person name="Lund M.B."/>
            <person name="Marshall I.P.G."/>
            <person name="Schreiber L."/>
            <person name="Jorgensen B."/>
        </authorList>
    </citation>
    <scope>NUCLEOTIDE SEQUENCE [LARGE SCALE GENOMIC DNA]</scope>
    <source>
        <strain evidence="1 4">AcRS1</strain>
    </source>
</reference>
<keyword evidence="2" id="KW-0808">Transferase</keyword>
<dbReference type="GO" id="GO:0016301">
    <property type="term" value="F:kinase activity"/>
    <property type="evidence" value="ECO:0007669"/>
    <property type="project" value="UniProtKB-KW"/>
</dbReference>
<dbReference type="AlphaFoldDB" id="A0A328F9V0"/>
<dbReference type="Gene3D" id="1.10.3210.10">
    <property type="entry name" value="Hypothetical protein af1432"/>
    <property type="match status" value="1"/>
</dbReference>
<evidence type="ECO:0000313" key="3">
    <source>
        <dbReference type="Proteomes" id="UP000248798"/>
    </source>
</evidence>
<reference evidence="2 3" key="1">
    <citation type="submission" date="2018-06" db="EMBL/GenBank/DDBJ databases">
        <title>Complete Genome Sequence of Desulfobacter hydrogenophilus (DSM3380).</title>
        <authorList>
            <person name="Marietou A."/>
            <person name="Schreiber L."/>
            <person name="Marshall I."/>
            <person name="Jorgensen B."/>
        </authorList>
    </citation>
    <scope>NUCLEOTIDE SEQUENCE [LARGE SCALE GENOMIC DNA]</scope>
    <source>
        <strain evidence="2 3">DSM 3380</strain>
    </source>
</reference>
<evidence type="ECO:0000313" key="2">
    <source>
        <dbReference type="EMBL" id="RAM00450.1"/>
    </source>
</evidence>
<dbReference type="EMBL" id="CP036313">
    <property type="protein sequence ID" value="QBH13156.1"/>
    <property type="molecule type" value="Genomic_DNA"/>
</dbReference>
<keyword evidence="2" id="KW-0418">Kinase</keyword>
<name>A0A328F9V0_9BACT</name>
<protein>
    <submittedName>
        <fullName evidence="1">Bifunctional (P)ppGpp synthetase/guanosine-3',5'-bis(Diphosphate) 3'-pyrophosphohydrolase</fullName>
    </submittedName>
    <submittedName>
        <fullName evidence="2">GTP pyrophosphokinase</fullName>
    </submittedName>
</protein>
<gene>
    <name evidence="2" type="ORF">DO021_18880</name>
    <name evidence="1" type="ORF">EYB58_09635</name>
</gene>
<dbReference type="Proteomes" id="UP000293902">
    <property type="component" value="Chromosome"/>
</dbReference>
<dbReference type="SUPFAM" id="SSF109604">
    <property type="entry name" value="HD-domain/PDEase-like"/>
    <property type="match status" value="1"/>
</dbReference>
<sequence>MPKTAANLEDAIILAARAHKGQVDKAGEPYILHPLHVMLCMKTNTERIVAVLHDVMEDTDYSDIDLIALGFSPNIVEALKCLSKSDAESYFDYIDRVKTNKNAKRVKIADLTHNMDMGRIPEPTREDLARKEKYIAALKQINA</sequence>
<dbReference type="PANTHER" id="PTHR46246">
    <property type="entry name" value="GUANOSINE-3',5'-BIS(DIPHOSPHATE) 3'-PYROPHOSPHOHYDROLASE MESH1"/>
    <property type="match status" value="1"/>
</dbReference>
<dbReference type="InterPro" id="IPR052194">
    <property type="entry name" value="MESH1"/>
</dbReference>
<keyword evidence="4" id="KW-1185">Reference proteome</keyword>
<dbReference type="GO" id="GO:0008893">
    <property type="term" value="F:guanosine-3',5'-bis(diphosphate) 3'-diphosphatase activity"/>
    <property type="evidence" value="ECO:0007669"/>
    <property type="project" value="TreeGrafter"/>
</dbReference>